<evidence type="ECO:0000313" key="2">
    <source>
        <dbReference type="EMBL" id="MFC4518271.1"/>
    </source>
</evidence>
<evidence type="ECO:0000313" key="3">
    <source>
        <dbReference type="Proteomes" id="UP001595990"/>
    </source>
</evidence>
<sequence length="707" mass="77859">MTKKRKKKPPSRARRTGAIPPQGQLPATINLGGPRMPSRGWGFQALIDGLREAGLPPLEFTAYVPEGYSSDFSPQIDAPRAPLQAGWYLQSDLVVPVYNWVFSEQQLSEDPGGLDLRRRGFALYVAHSACTHGKADCGYASAEVMETWTPIVAPDPNIVAANRYGGHAPGFSTRAAGRLPEGAPRTVGVLDVDYARVAGRSLPERWDIDVVGLLVMEWQEAADVPGQGIWRQGSFRTFRDHNLSELNAAAEDVDLIIGHNLFDGDYRCLRTYGDLVDVGALAAKTVDTLYAARHLSAGDTARLDLTTLASAQGLRERAKKASRTEAHRGIRTIHDAEERWFFQPVSDDCEVMMELWLELITSRRLRTVLRSGEAVEYALGDEDLRFLLEPQLAPGAFTNLLTTKGTVYPLPGAARNESVARIHREIEQQRADGAAVNGHPTAAHRQRCLAPVDEAGRQCDQLIPATETYCRTHRSKRRCRGNPALDDTCTTIVHDELAHCHWHRMTTLYVPQGQHIIEDFSLPLPLYGWDRSSDWGYDTGTRSFFARLYRNDGDPSGAPTIWLSGSQPDLTDVVALTHALQEATGIARREVVDALTAHRKSPQQRAVATQDWEPAPCTSPCPCGTSDCGHGEPCPNDKCAGHDIHTMRNPSSEADVTMWQDYFDCCEGCGASVQDISLQERPWGEVGADSTVTVYAGVSHYELGVYP</sequence>
<name>A0ABV9BVW3_9ACTN</name>
<dbReference type="RefSeq" id="WP_417924550.1">
    <property type="nucleotide sequence ID" value="NZ_JBHSFS010000040.1"/>
</dbReference>
<dbReference type="EMBL" id="JBHSFS010000040">
    <property type="protein sequence ID" value="MFC4518271.1"/>
    <property type="molecule type" value="Genomic_DNA"/>
</dbReference>
<accession>A0ABV9BVW3</accession>
<feature type="region of interest" description="Disordered" evidence="1">
    <location>
        <begin position="1"/>
        <end position="25"/>
    </location>
</feature>
<reference evidence="3" key="1">
    <citation type="journal article" date="2019" name="Int. J. Syst. Evol. Microbiol.">
        <title>The Global Catalogue of Microorganisms (GCM) 10K type strain sequencing project: providing services to taxonomists for standard genome sequencing and annotation.</title>
        <authorList>
            <consortium name="The Broad Institute Genomics Platform"/>
            <consortium name="The Broad Institute Genome Sequencing Center for Infectious Disease"/>
            <person name="Wu L."/>
            <person name="Ma J."/>
        </authorList>
    </citation>
    <scope>NUCLEOTIDE SEQUENCE [LARGE SCALE GENOMIC DNA]</scope>
    <source>
        <strain evidence="3">CECT 8064</strain>
    </source>
</reference>
<evidence type="ECO:0000256" key="1">
    <source>
        <dbReference type="SAM" id="MobiDB-lite"/>
    </source>
</evidence>
<proteinExistence type="predicted"/>
<protein>
    <submittedName>
        <fullName evidence="2">Uncharacterized protein</fullName>
    </submittedName>
</protein>
<feature type="compositionally biased region" description="Basic residues" evidence="1">
    <location>
        <begin position="1"/>
        <end position="15"/>
    </location>
</feature>
<gene>
    <name evidence="2" type="ORF">ACFPEN_36055</name>
</gene>
<keyword evidence="3" id="KW-1185">Reference proteome</keyword>
<organism evidence="2 3">
    <name type="scientific">Streptomyces ehimensis</name>
    <dbReference type="NCBI Taxonomy" id="68195"/>
    <lineage>
        <taxon>Bacteria</taxon>
        <taxon>Bacillati</taxon>
        <taxon>Actinomycetota</taxon>
        <taxon>Actinomycetes</taxon>
        <taxon>Kitasatosporales</taxon>
        <taxon>Streptomycetaceae</taxon>
        <taxon>Streptomyces</taxon>
    </lineage>
</organism>
<dbReference type="Proteomes" id="UP001595990">
    <property type="component" value="Unassembled WGS sequence"/>
</dbReference>
<comment type="caution">
    <text evidence="2">The sequence shown here is derived from an EMBL/GenBank/DDBJ whole genome shotgun (WGS) entry which is preliminary data.</text>
</comment>